<proteinExistence type="predicted"/>
<dbReference type="AlphaFoldDB" id="A0A8H7R772"/>
<keyword evidence="2" id="KW-1185">Reference proteome</keyword>
<gene>
    <name evidence="1" type="ORF">INT47_012597</name>
</gene>
<evidence type="ECO:0000313" key="1">
    <source>
        <dbReference type="EMBL" id="KAG2204538.1"/>
    </source>
</evidence>
<dbReference type="OrthoDB" id="2223907at2759"/>
<dbReference type="EMBL" id="JAEPRD010000043">
    <property type="protein sequence ID" value="KAG2204538.1"/>
    <property type="molecule type" value="Genomic_DNA"/>
</dbReference>
<accession>A0A8H7R772</accession>
<feature type="non-terminal residue" evidence="1">
    <location>
        <position position="1"/>
    </location>
</feature>
<evidence type="ECO:0000313" key="2">
    <source>
        <dbReference type="Proteomes" id="UP000603453"/>
    </source>
</evidence>
<reference evidence="1" key="1">
    <citation type="submission" date="2020-12" db="EMBL/GenBank/DDBJ databases">
        <title>Metabolic potential, ecology and presence of endohyphal bacteria is reflected in genomic diversity of Mucoromycotina.</title>
        <authorList>
            <person name="Muszewska A."/>
            <person name="Okrasinska A."/>
            <person name="Steczkiewicz K."/>
            <person name="Drgas O."/>
            <person name="Orlowska M."/>
            <person name="Perlinska-Lenart U."/>
            <person name="Aleksandrzak-Piekarczyk T."/>
            <person name="Szatraj K."/>
            <person name="Zielenkiewicz U."/>
            <person name="Pilsyk S."/>
            <person name="Malc E."/>
            <person name="Mieczkowski P."/>
            <person name="Kruszewska J.S."/>
            <person name="Biernat P."/>
            <person name="Pawlowska J."/>
        </authorList>
    </citation>
    <scope>NUCLEOTIDE SEQUENCE</scope>
    <source>
        <strain evidence="1">WA0000017839</strain>
    </source>
</reference>
<sequence length="175" mass="20242">MCLRGPLGDFISVDLLQQTLKQDCYDEIKYACGVKAVSLTQECHDLLKRIDTCPPSIRRLLMNFVEFPDDRHFDPFLHNDYGFIHGIVFHLIKVLHGDLENSKMDGLGLKRKKSLVILIELAKCSFFESLTKYKQYYVRDRHLKLPIPQTSRDLKSFAALLLTLLSWRQAVVDSV</sequence>
<organism evidence="1 2">
    <name type="scientific">Mucor saturninus</name>
    <dbReference type="NCBI Taxonomy" id="64648"/>
    <lineage>
        <taxon>Eukaryota</taxon>
        <taxon>Fungi</taxon>
        <taxon>Fungi incertae sedis</taxon>
        <taxon>Mucoromycota</taxon>
        <taxon>Mucoromycotina</taxon>
        <taxon>Mucoromycetes</taxon>
        <taxon>Mucorales</taxon>
        <taxon>Mucorineae</taxon>
        <taxon>Mucoraceae</taxon>
        <taxon>Mucor</taxon>
    </lineage>
</organism>
<dbReference type="Proteomes" id="UP000603453">
    <property type="component" value="Unassembled WGS sequence"/>
</dbReference>
<protein>
    <submittedName>
        <fullName evidence="1">Uncharacterized protein</fullName>
    </submittedName>
</protein>
<comment type="caution">
    <text evidence="1">The sequence shown here is derived from an EMBL/GenBank/DDBJ whole genome shotgun (WGS) entry which is preliminary data.</text>
</comment>
<name>A0A8H7R772_9FUNG</name>